<dbReference type="RefSeq" id="YP_009012190.1">
    <property type="nucleotide sequence ID" value="NC_023691.1"/>
</dbReference>
<evidence type="ECO:0000313" key="2">
    <source>
        <dbReference type="Proteomes" id="UP000000694"/>
    </source>
</evidence>
<accession>G1JWG1</accession>
<keyword evidence="2" id="KW-1185">Reference proteome</keyword>
<reference evidence="1 2" key="1">
    <citation type="journal article" date="2012" name="J. Virol.">
        <title>Complete Genome Sequences of 138 Mycobacteriophages.</title>
        <authorList>
            <consortium name="the Science Education Alliance Phage Hunters Advancing Genomics and Evolutionary Science Program"/>
            <consortium name="the KwaZulu-Natal Research Institute for Tuberculosis and HIV Mycobacterial Genetics Course Students"/>
            <consortium name="the Phage Hunters Integrating Research and Education Program"/>
            <person name="Hatfull G.F."/>
        </authorList>
    </citation>
    <scope>NUCLEOTIDE SEQUENCE [LARGE SCALE GENOMIC DNA]</scope>
</reference>
<evidence type="ECO:0000313" key="1">
    <source>
        <dbReference type="EMBL" id="AEL97959.1"/>
    </source>
</evidence>
<proteinExistence type="predicted"/>
<dbReference type="EMBL" id="JN412589">
    <property type="protein sequence ID" value="AEL97959.1"/>
    <property type="molecule type" value="Genomic_DNA"/>
</dbReference>
<organism evidence="1 2">
    <name type="scientific">Mycobacterium phage Patience</name>
    <dbReference type="NCBI Taxonomy" id="1074308"/>
    <lineage>
        <taxon>Viruses</taxon>
        <taxon>Duplodnaviria</taxon>
        <taxon>Heunggongvirae</taxon>
        <taxon>Uroviricota</taxon>
        <taxon>Caudoviricetes</taxon>
        <taxon>Patiencevirus</taxon>
        <taxon>Patiencevirus patience</taxon>
    </lineage>
</organism>
<sequence>MALFEKDDRVKAHPATDVFMAGDVYGTVVKIGHKYIHVLMDRSGKVRRFAPENLIGLDKKEGSDA</sequence>
<dbReference type="GeneID" id="18559565"/>
<dbReference type="KEGG" id="vg:18559565"/>
<protein>
    <submittedName>
        <fullName evidence="1">Uncharacterized protein</fullName>
    </submittedName>
</protein>
<gene>
    <name evidence="1" type="primary">50</name>
    <name evidence="1" type="ORF">PATIENCE_50</name>
</gene>
<name>G1JWG1_9CAUD</name>
<dbReference type="Proteomes" id="UP000000694">
    <property type="component" value="Segment"/>
</dbReference>